<evidence type="ECO:0000313" key="2">
    <source>
        <dbReference type="EMBL" id="KAL2508703.1"/>
    </source>
</evidence>
<dbReference type="Proteomes" id="UP001604277">
    <property type="component" value="Unassembled WGS sequence"/>
</dbReference>
<protein>
    <submittedName>
        <fullName evidence="2">Uncharacterized protein</fullName>
    </submittedName>
</protein>
<organism evidence="2 3">
    <name type="scientific">Forsythia ovata</name>
    <dbReference type="NCBI Taxonomy" id="205694"/>
    <lineage>
        <taxon>Eukaryota</taxon>
        <taxon>Viridiplantae</taxon>
        <taxon>Streptophyta</taxon>
        <taxon>Embryophyta</taxon>
        <taxon>Tracheophyta</taxon>
        <taxon>Spermatophyta</taxon>
        <taxon>Magnoliopsida</taxon>
        <taxon>eudicotyledons</taxon>
        <taxon>Gunneridae</taxon>
        <taxon>Pentapetalae</taxon>
        <taxon>asterids</taxon>
        <taxon>lamiids</taxon>
        <taxon>Lamiales</taxon>
        <taxon>Oleaceae</taxon>
        <taxon>Forsythieae</taxon>
        <taxon>Forsythia</taxon>
    </lineage>
</organism>
<accession>A0ABD1T801</accession>
<feature type="region of interest" description="Disordered" evidence="1">
    <location>
        <begin position="10"/>
        <end position="38"/>
    </location>
</feature>
<evidence type="ECO:0000313" key="3">
    <source>
        <dbReference type="Proteomes" id="UP001604277"/>
    </source>
</evidence>
<sequence>MVQRHHVLHYAQQTNDPHTGQQHVGEQLSPREREQRLSRSANVFSRLGSFEASRNEAHNIKVENQHSPQYHMEEMDDNDGYIPFFDAIKALGKPSKVSMPKMQKYNRKVITLIML</sequence>
<keyword evidence="3" id="KW-1185">Reference proteome</keyword>
<gene>
    <name evidence="2" type="ORF">Fot_32350</name>
</gene>
<name>A0ABD1T801_9LAMI</name>
<proteinExistence type="predicted"/>
<reference evidence="3" key="1">
    <citation type="submission" date="2024-07" db="EMBL/GenBank/DDBJ databases">
        <title>Two chromosome-level genome assemblies of Korean endemic species Abeliophyllum distichum and Forsythia ovata (Oleaceae).</title>
        <authorList>
            <person name="Jang H."/>
        </authorList>
    </citation>
    <scope>NUCLEOTIDE SEQUENCE [LARGE SCALE GENOMIC DNA]</scope>
</reference>
<evidence type="ECO:0000256" key="1">
    <source>
        <dbReference type="SAM" id="MobiDB-lite"/>
    </source>
</evidence>
<comment type="caution">
    <text evidence="2">The sequence shown here is derived from an EMBL/GenBank/DDBJ whole genome shotgun (WGS) entry which is preliminary data.</text>
</comment>
<dbReference type="EMBL" id="JBFOLJ010000009">
    <property type="protein sequence ID" value="KAL2508703.1"/>
    <property type="molecule type" value="Genomic_DNA"/>
</dbReference>
<dbReference type="AlphaFoldDB" id="A0ABD1T801"/>
<feature type="compositionally biased region" description="Polar residues" evidence="1">
    <location>
        <begin position="11"/>
        <end position="24"/>
    </location>
</feature>